<dbReference type="EMBL" id="LR862135">
    <property type="protein sequence ID" value="CAD1840481.1"/>
    <property type="molecule type" value="Genomic_DNA"/>
</dbReference>
<feature type="compositionally biased region" description="Basic and acidic residues" evidence="1">
    <location>
        <begin position="122"/>
        <end position="132"/>
    </location>
</feature>
<feature type="region of interest" description="Disordered" evidence="1">
    <location>
        <begin position="122"/>
        <end position="158"/>
    </location>
</feature>
<protein>
    <recommendedName>
        <fullName evidence="3">CCHC-type domain-containing protein</fullName>
    </recommendedName>
</protein>
<dbReference type="AlphaFoldDB" id="A0A6V7QBW6"/>
<evidence type="ECO:0008006" key="3">
    <source>
        <dbReference type="Google" id="ProtNLM"/>
    </source>
</evidence>
<sequence length="265" mass="28212">MASKRRPVTRSTLAPSPEVPEQSGSEEVRELRAQMTTLIGMIQRQRSQIERLQELLEQQVATAAVTTTKGHGPPAPSARAPNVPEGVSILVAPAAAHPLPASVSLAASGPMILDTAAGEVRQEHEAFKESGVKKRPRGGSGEQSSSKKAPKYQKRRSIRQGPKRCVICGGEHRVGKCRNRAGRCFKYGRAGHMARQCTEGVPPAPSVASASEIQRQSGGVPSAIAVSAGLGHVGGVVELEDNALCGLRFEMRRSRPSLNRAKIKI</sequence>
<reference evidence="2" key="1">
    <citation type="submission" date="2020-07" db="EMBL/GenBank/DDBJ databases">
        <authorList>
            <person name="Lin J."/>
        </authorList>
    </citation>
    <scope>NUCLEOTIDE SEQUENCE</scope>
</reference>
<dbReference type="Gene3D" id="4.10.60.10">
    <property type="entry name" value="Zinc finger, CCHC-type"/>
    <property type="match status" value="1"/>
</dbReference>
<evidence type="ECO:0000313" key="2">
    <source>
        <dbReference type="EMBL" id="CAD1840481.1"/>
    </source>
</evidence>
<feature type="region of interest" description="Disordered" evidence="1">
    <location>
        <begin position="1"/>
        <end position="28"/>
    </location>
</feature>
<accession>A0A6V7QBW6</accession>
<evidence type="ECO:0000256" key="1">
    <source>
        <dbReference type="SAM" id="MobiDB-lite"/>
    </source>
</evidence>
<name>A0A6V7QBW6_ANACO</name>
<proteinExistence type="predicted"/>
<organism evidence="2">
    <name type="scientific">Ananas comosus var. bracteatus</name>
    <name type="common">red pineapple</name>
    <dbReference type="NCBI Taxonomy" id="296719"/>
    <lineage>
        <taxon>Eukaryota</taxon>
        <taxon>Viridiplantae</taxon>
        <taxon>Streptophyta</taxon>
        <taxon>Embryophyta</taxon>
        <taxon>Tracheophyta</taxon>
        <taxon>Spermatophyta</taxon>
        <taxon>Magnoliopsida</taxon>
        <taxon>Liliopsida</taxon>
        <taxon>Poales</taxon>
        <taxon>Bromeliaceae</taxon>
        <taxon>Bromelioideae</taxon>
        <taxon>Ananas</taxon>
    </lineage>
</organism>
<gene>
    <name evidence="2" type="ORF">CB5_LOCUS23692</name>
</gene>
<feature type="compositionally biased region" description="Basic residues" evidence="1">
    <location>
        <begin position="148"/>
        <end position="158"/>
    </location>
</feature>